<dbReference type="GO" id="GO:1990904">
    <property type="term" value="C:ribonucleoprotein complex"/>
    <property type="evidence" value="ECO:0007669"/>
    <property type="project" value="UniProtKB-KW"/>
</dbReference>
<dbReference type="GO" id="GO:0005840">
    <property type="term" value="C:ribosome"/>
    <property type="evidence" value="ECO:0007669"/>
    <property type="project" value="UniProtKB-KW"/>
</dbReference>
<evidence type="ECO:0000256" key="1">
    <source>
        <dbReference type="ARBA" id="ARBA00022730"/>
    </source>
</evidence>
<evidence type="ECO:0000256" key="7">
    <source>
        <dbReference type="SAM" id="MobiDB-lite"/>
    </source>
</evidence>
<keyword evidence="2" id="KW-0694">RNA-binding</keyword>
<keyword evidence="3" id="KW-0689">Ribosomal protein</keyword>
<dbReference type="GO" id="GO:0019843">
    <property type="term" value="F:rRNA binding"/>
    <property type="evidence" value="ECO:0007669"/>
    <property type="project" value="UniProtKB-KW"/>
</dbReference>
<dbReference type="STRING" id="1802485.A2V97_03830"/>
<organism evidence="8 9">
    <name type="scientific">Candidatus Woesebacteria bacterium RBG_16_42_24</name>
    <dbReference type="NCBI Taxonomy" id="1802485"/>
    <lineage>
        <taxon>Bacteria</taxon>
        <taxon>Candidatus Woeseibacteriota</taxon>
    </lineage>
</organism>
<evidence type="ECO:0000256" key="4">
    <source>
        <dbReference type="ARBA" id="ARBA00023274"/>
    </source>
</evidence>
<evidence type="ECO:0000256" key="6">
    <source>
        <dbReference type="ARBA" id="ARBA00035343"/>
    </source>
</evidence>
<evidence type="ECO:0000256" key="3">
    <source>
        <dbReference type="ARBA" id="ARBA00022980"/>
    </source>
</evidence>
<dbReference type="InterPro" id="IPR002583">
    <property type="entry name" value="Ribosomal_bS20"/>
</dbReference>
<evidence type="ECO:0000256" key="2">
    <source>
        <dbReference type="ARBA" id="ARBA00022884"/>
    </source>
</evidence>
<gene>
    <name evidence="8" type="ORF">A2V97_03830</name>
</gene>
<sequence>MPVTKTAKRALRSSKRKSELNSSILKKLEVSIRVAKRAKSSEKILSAISLADRAAKKKVIHKNKAARIKSTLSKLLPKGKSGARLKSKPAKRTSKK</sequence>
<evidence type="ECO:0000313" key="8">
    <source>
        <dbReference type="EMBL" id="OGM15870.1"/>
    </source>
</evidence>
<keyword evidence="1" id="KW-0699">rRNA-binding</keyword>
<dbReference type="EMBL" id="MGFX01000001">
    <property type="protein sequence ID" value="OGM15870.1"/>
    <property type="molecule type" value="Genomic_DNA"/>
</dbReference>
<dbReference type="GO" id="GO:0006412">
    <property type="term" value="P:translation"/>
    <property type="evidence" value="ECO:0007669"/>
    <property type="project" value="InterPro"/>
</dbReference>
<reference evidence="8 9" key="1">
    <citation type="journal article" date="2016" name="Nat. Commun.">
        <title>Thousands of microbial genomes shed light on interconnected biogeochemical processes in an aquifer system.</title>
        <authorList>
            <person name="Anantharaman K."/>
            <person name="Brown C.T."/>
            <person name="Hug L.A."/>
            <person name="Sharon I."/>
            <person name="Castelle C.J."/>
            <person name="Probst A.J."/>
            <person name="Thomas B.C."/>
            <person name="Singh A."/>
            <person name="Wilkins M.J."/>
            <person name="Karaoz U."/>
            <person name="Brodie E.L."/>
            <person name="Williams K.H."/>
            <person name="Hubbard S.S."/>
            <person name="Banfield J.F."/>
        </authorList>
    </citation>
    <scope>NUCLEOTIDE SEQUENCE [LARGE SCALE GENOMIC DNA]</scope>
</reference>
<dbReference type="Pfam" id="PF01649">
    <property type="entry name" value="Ribosomal_S20p"/>
    <property type="match status" value="1"/>
</dbReference>
<dbReference type="Gene3D" id="1.20.58.110">
    <property type="entry name" value="Ribosomal protein S20"/>
    <property type="match status" value="1"/>
</dbReference>
<feature type="region of interest" description="Disordered" evidence="7">
    <location>
        <begin position="70"/>
        <end position="96"/>
    </location>
</feature>
<evidence type="ECO:0000313" key="9">
    <source>
        <dbReference type="Proteomes" id="UP000177382"/>
    </source>
</evidence>
<dbReference type="GO" id="GO:0003735">
    <property type="term" value="F:structural constituent of ribosome"/>
    <property type="evidence" value="ECO:0007669"/>
    <property type="project" value="InterPro"/>
</dbReference>
<feature type="compositionally biased region" description="Basic residues" evidence="7">
    <location>
        <begin position="81"/>
        <end position="96"/>
    </location>
</feature>
<accession>A0A1F7XLJ7</accession>
<evidence type="ECO:0000256" key="5">
    <source>
        <dbReference type="ARBA" id="ARBA00035136"/>
    </source>
</evidence>
<dbReference type="NCBIfam" id="TIGR00029">
    <property type="entry name" value="S20"/>
    <property type="match status" value="1"/>
</dbReference>
<dbReference type="AlphaFoldDB" id="A0A1F7XLJ7"/>
<keyword evidence="4" id="KW-0687">Ribonucleoprotein</keyword>
<dbReference type="SUPFAM" id="SSF46992">
    <property type="entry name" value="Ribosomal protein S20"/>
    <property type="match status" value="1"/>
</dbReference>
<comment type="caution">
    <text evidence="8">The sequence shown here is derived from an EMBL/GenBank/DDBJ whole genome shotgun (WGS) entry which is preliminary data.</text>
</comment>
<proteinExistence type="predicted"/>
<dbReference type="Proteomes" id="UP000177382">
    <property type="component" value="Unassembled WGS sequence"/>
</dbReference>
<dbReference type="InterPro" id="IPR036510">
    <property type="entry name" value="Ribosomal_bS20_sf"/>
</dbReference>
<name>A0A1F7XLJ7_9BACT</name>
<protein>
    <recommendedName>
        <fullName evidence="5">Small ribosomal subunit protein bS20</fullName>
    </recommendedName>
    <alternativeName>
        <fullName evidence="6">30S ribosomal protein S20</fullName>
    </alternativeName>
</protein>